<dbReference type="InterPro" id="IPR046537">
    <property type="entry name" value="DUF6602"/>
</dbReference>
<proteinExistence type="predicted"/>
<evidence type="ECO:0000313" key="2">
    <source>
        <dbReference type="EMBL" id="TVP40766.1"/>
    </source>
</evidence>
<evidence type="ECO:0000313" key="3">
    <source>
        <dbReference type="Proteomes" id="UP000315289"/>
    </source>
</evidence>
<evidence type="ECO:0000259" key="1">
    <source>
        <dbReference type="Pfam" id="PF20247"/>
    </source>
</evidence>
<dbReference type="AlphaFoldDB" id="A0A557SVY6"/>
<dbReference type="Proteomes" id="UP000315289">
    <property type="component" value="Unassembled WGS sequence"/>
</dbReference>
<sequence length="214" mass="25271">MDIIIYDSFHQPEILSHSSQFLFPVDIVYCVIEVKTILNAKFFKEAIDNIVSVKKLNFIRYEKEEEVNYNSKPISPLGIIFAYKSTTNDYRTFLRWANDVFKSSQINRDHIFEKCYILKNTFSIKLPDIDSRHRLSFDFCHLNKNSSNKEKLRKNISIKDSNGKECKCDRSRGFLIFLSDLLRSLSLKETYYGQLLQKYFPKDFELQTGDEVNI</sequence>
<organism evidence="2 3">
    <name type="scientific">Candidatus Nitrosocosmicus arcticus</name>
    <dbReference type="NCBI Taxonomy" id="2035267"/>
    <lineage>
        <taxon>Archaea</taxon>
        <taxon>Nitrososphaerota</taxon>
        <taxon>Nitrososphaeria</taxon>
        <taxon>Nitrososphaerales</taxon>
        <taxon>Nitrososphaeraceae</taxon>
        <taxon>Candidatus Nitrosocosmicus</taxon>
    </lineage>
</organism>
<reference evidence="2 3" key="1">
    <citation type="journal article" date="2019" name="Front. Microbiol.">
        <title>Ammonia Oxidation by the Arctic Terrestrial Thaumarchaeote Candidatus Nitrosocosmicus arcticus Is Stimulated by Increasing Temperatures.</title>
        <authorList>
            <person name="Alves R.J.E."/>
            <person name="Kerou M."/>
            <person name="Zappe A."/>
            <person name="Bittner R."/>
            <person name="Abby S.S."/>
            <person name="Schmidt H.A."/>
            <person name="Pfeifer K."/>
            <person name="Schleper C."/>
        </authorList>
    </citation>
    <scope>NUCLEOTIDE SEQUENCE [LARGE SCALE GENOMIC DNA]</scope>
    <source>
        <strain evidence="2 3">Kfb</strain>
    </source>
</reference>
<name>A0A557SVY6_9ARCH</name>
<keyword evidence="3" id="KW-1185">Reference proteome</keyword>
<protein>
    <recommendedName>
        <fullName evidence="1">DUF6602 domain-containing protein</fullName>
    </recommendedName>
</protein>
<comment type="caution">
    <text evidence="2">The sequence shown here is derived from an EMBL/GenBank/DDBJ whole genome shotgun (WGS) entry which is preliminary data.</text>
</comment>
<gene>
    <name evidence="2" type="ORF">NARC_60153</name>
</gene>
<dbReference type="EMBL" id="VOAH01000006">
    <property type="protein sequence ID" value="TVP40766.1"/>
    <property type="molecule type" value="Genomic_DNA"/>
</dbReference>
<dbReference type="Pfam" id="PF20247">
    <property type="entry name" value="DUF6602"/>
    <property type="match status" value="1"/>
</dbReference>
<feature type="domain" description="DUF6602" evidence="1">
    <location>
        <begin position="1"/>
        <end position="56"/>
    </location>
</feature>
<accession>A0A557SVY6</accession>